<name>A0ABX6T9K7_9SPHN</name>
<protein>
    <submittedName>
        <fullName evidence="3">Pilus assembly protein</fullName>
    </submittedName>
</protein>
<sequence>MMKFLRLKRDDRGAAAIEMALALPILVSMIYGLFQVGLLYQANAGMQHALGEGARMATLYERYTANNVPTDAAIKSRMTTKLFGKGDGAFTVADPVTGAGYKDLSITYTKKMNFIFFNGPTVTLTRSKRAYTVS</sequence>
<keyword evidence="4" id="KW-1185">Reference proteome</keyword>
<keyword evidence="1" id="KW-0812">Transmembrane</keyword>
<evidence type="ECO:0000313" key="4">
    <source>
        <dbReference type="Proteomes" id="UP000516105"/>
    </source>
</evidence>
<accession>A0ABX6T9K7</accession>
<evidence type="ECO:0000259" key="2">
    <source>
        <dbReference type="Pfam" id="PF07811"/>
    </source>
</evidence>
<dbReference type="EMBL" id="CP060782">
    <property type="protein sequence ID" value="QNP46541.1"/>
    <property type="molecule type" value="Genomic_DNA"/>
</dbReference>
<reference evidence="3 4" key="1">
    <citation type="submission" date="2020-08" db="EMBL/GenBank/DDBJ databases">
        <title>Genome sequence of Sphingomonas sediminicola KACC 15039T.</title>
        <authorList>
            <person name="Hyun D.-W."/>
            <person name="Bae J.-W."/>
        </authorList>
    </citation>
    <scope>NUCLEOTIDE SEQUENCE [LARGE SCALE GENOMIC DNA]</scope>
    <source>
        <strain evidence="3 4">KACC 15039</strain>
    </source>
</reference>
<evidence type="ECO:0000256" key="1">
    <source>
        <dbReference type="SAM" id="Phobius"/>
    </source>
</evidence>
<feature type="domain" description="TadE-like" evidence="2">
    <location>
        <begin position="13"/>
        <end position="55"/>
    </location>
</feature>
<gene>
    <name evidence="3" type="ORF">H9L14_05245</name>
</gene>
<keyword evidence="1" id="KW-0472">Membrane</keyword>
<dbReference type="InterPro" id="IPR012495">
    <property type="entry name" value="TadE-like_dom"/>
</dbReference>
<keyword evidence="1" id="KW-1133">Transmembrane helix</keyword>
<feature type="transmembrane region" description="Helical" evidence="1">
    <location>
        <begin position="21"/>
        <end position="40"/>
    </location>
</feature>
<proteinExistence type="predicted"/>
<dbReference type="RefSeq" id="WP_187709494.1">
    <property type="nucleotide sequence ID" value="NZ_CP060782.1"/>
</dbReference>
<dbReference type="Proteomes" id="UP000516105">
    <property type="component" value="Chromosome"/>
</dbReference>
<dbReference type="Pfam" id="PF07811">
    <property type="entry name" value="TadE"/>
    <property type="match status" value="1"/>
</dbReference>
<evidence type="ECO:0000313" key="3">
    <source>
        <dbReference type="EMBL" id="QNP46541.1"/>
    </source>
</evidence>
<organism evidence="3 4">
    <name type="scientific">Sphingomonas sediminicola</name>
    <dbReference type="NCBI Taxonomy" id="386874"/>
    <lineage>
        <taxon>Bacteria</taxon>
        <taxon>Pseudomonadati</taxon>
        <taxon>Pseudomonadota</taxon>
        <taxon>Alphaproteobacteria</taxon>
        <taxon>Sphingomonadales</taxon>
        <taxon>Sphingomonadaceae</taxon>
        <taxon>Sphingomonas</taxon>
    </lineage>
</organism>